<comment type="caution">
    <text evidence="1">The sequence shown here is derived from an EMBL/GenBank/DDBJ whole genome shotgun (WGS) entry which is preliminary data.</text>
</comment>
<reference evidence="1" key="1">
    <citation type="journal article" date="2014" name="Front. Microbiol.">
        <title>High frequency of phylogenetically diverse reductive dehalogenase-homologous genes in deep subseafloor sedimentary metagenomes.</title>
        <authorList>
            <person name="Kawai M."/>
            <person name="Futagami T."/>
            <person name="Toyoda A."/>
            <person name="Takaki Y."/>
            <person name="Nishi S."/>
            <person name="Hori S."/>
            <person name="Arai W."/>
            <person name="Tsubouchi T."/>
            <person name="Morono Y."/>
            <person name="Uchiyama I."/>
            <person name="Ito T."/>
            <person name="Fujiyama A."/>
            <person name="Inagaki F."/>
            <person name="Takami H."/>
        </authorList>
    </citation>
    <scope>NUCLEOTIDE SEQUENCE</scope>
    <source>
        <strain evidence="1">Expedition CK06-06</strain>
    </source>
</reference>
<organism evidence="1">
    <name type="scientific">marine sediment metagenome</name>
    <dbReference type="NCBI Taxonomy" id="412755"/>
    <lineage>
        <taxon>unclassified sequences</taxon>
        <taxon>metagenomes</taxon>
        <taxon>ecological metagenomes</taxon>
    </lineage>
</organism>
<protein>
    <submittedName>
        <fullName evidence="1">Uncharacterized protein</fullName>
    </submittedName>
</protein>
<feature type="non-terminal residue" evidence="1">
    <location>
        <position position="1"/>
    </location>
</feature>
<name>X1U4P6_9ZZZZ</name>
<accession>X1U4P6</accession>
<dbReference type="EMBL" id="BARW01029719">
    <property type="protein sequence ID" value="GAJ12523.1"/>
    <property type="molecule type" value="Genomic_DNA"/>
</dbReference>
<evidence type="ECO:0000313" key="1">
    <source>
        <dbReference type="EMBL" id="GAJ12523.1"/>
    </source>
</evidence>
<gene>
    <name evidence="1" type="ORF">S12H4_47687</name>
</gene>
<proteinExistence type="predicted"/>
<sequence>YASINTTYGSDSWLYVTIKAETAAGALSNAYATEQRIYVSNVDAAAVNGDFTVNRG</sequence>
<dbReference type="AlphaFoldDB" id="X1U4P6"/>